<feature type="region of interest" description="Disordered" evidence="1">
    <location>
        <begin position="1"/>
        <end position="20"/>
    </location>
</feature>
<dbReference type="Proteomes" id="UP001360953">
    <property type="component" value="Unassembled WGS sequence"/>
</dbReference>
<dbReference type="InterPro" id="IPR001810">
    <property type="entry name" value="F-box_dom"/>
</dbReference>
<accession>A0ABR1M431</accession>
<evidence type="ECO:0000313" key="4">
    <source>
        <dbReference type="Proteomes" id="UP001360953"/>
    </source>
</evidence>
<dbReference type="RefSeq" id="XP_066658647.1">
    <property type="nucleotide sequence ID" value="XM_066802767.1"/>
</dbReference>
<feature type="domain" description="F-box" evidence="2">
    <location>
        <begin position="521"/>
        <end position="545"/>
    </location>
</feature>
<dbReference type="EMBL" id="JBBPEH010000002">
    <property type="protein sequence ID" value="KAK7542354.1"/>
    <property type="molecule type" value="Genomic_DNA"/>
</dbReference>
<comment type="caution">
    <text evidence="3">The sequence shown here is derived from an EMBL/GenBank/DDBJ whole genome shotgun (WGS) entry which is preliminary data.</text>
</comment>
<evidence type="ECO:0000256" key="1">
    <source>
        <dbReference type="SAM" id="MobiDB-lite"/>
    </source>
</evidence>
<dbReference type="CDD" id="cd09917">
    <property type="entry name" value="F-box_SF"/>
    <property type="match status" value="1"/>
</dbReference>
<sequence>MSVLEEVASKSSTRPSRSLTTSFYEDPCQNLQTLPTELIEHIISFLPGTLPVGKAAVAEPPRDVFNLRLVCRDLENKVRYWFVHKHVLAQESEFRKNGRIFIEPHYESMRTFHHLTANEPIANAIQRLFVNTMMLNQARLARCIESLGGTQDMFLEWEENLPVLAKRSDVRLVDCVAKDVAQMRSRCYRCYYDQQWLFASNEDQKLLDEALGRLSCLKELQVCSHDYSYLWSTTGGIGFVRDYTGIFKDAVTTSDNEALDRRTAVLLSLVVKNNVSVKKVIISHSEGVAAWVLDKPSHEFSQMDVSKLLVRLSNGEQRTNAPPGWSPQKGQTIFLHLLSALPHLRALSFAPADSTFFDPSFVARVLRCCPISLTKLHLFDLVVSPRDLDRLLITLRPSLKRLSLSKLHLIDASWQRVVRQTILYPLDGFANLARLRLGPLYELQRDRYYCIEFPHAEERRGYEYQREGHWNNGFWFCPVDSRYSVDVGAAAAGRFRAGLAEALASAVSVRCEYDQVSGWPCHIIQYLDFADFLNLRKVSRALNRFTWKDFIKFLIAGHGNESFQTYDNVVRVETSPQGLKLFQTLAQYEEVSLPATVLNVRNSLADEESRRDFSSPQFPDNIHIGLSDKLSVELEEFEKLCHVYQQSPNILAEMRATVEDISSITKALNLTRNLQTVWLQGMRSPRNWWNYTPTTQSVVDATTRAVTILLSGILRSRAPINFMNFDDVVIEDVKPAWLGRTGGDPFRLKGACRPSAFDIPRLLSPLPIPGLQNLATFYVKIWDCGESARGLGRFLKACPQLKNLAVYGVLHMAHASLMVCLKPNIVKEIAASIRPGGLEALGLYGFLAYPEDLQQLLERQKDSLRSLILDQGHLVNGQWTRCYRQLHSVPSLKHLWFGPLFELYVDHYKRRRDGKNRSIRVDGRSPKKISKTLQFLVQGDEADCGDYSAPVDFMNLDQEGQSMVTGDGDSLCPDSRRWAQQWSQGIVDNSLDFNWRFFDQFVWD</sequence>
<name>A0ABR1M431_9PEZI</name>
<dbReference type="SUPFAM" id="SSF52047">
    <property type="entry name" value="RNI-like"/>
    <property type="match status" value="1"/>
</dbReference>
<organism evidence="3 4">
    <name type="scientific">Phyllosticta citribraziliensis</name>
    <dbReference type="NCBI Taxonomy" id="989973"/>
    <lineage>
        <taxon>Eukaryota</taxon>
        <taxon>Fungi</taxon>
        <taxon>Dikarya</taxon>
        <taxon>Ascomycota</taxon>
        <taxon>Pezizomycotina</taxon>
        <taxon>Dothideomycetes</taxon>
        <taxon>Dothideomycetes incertae sedis</taxon>
        <taxon>Botryosphaeriales</taxon>
        <taxon>Phyllostictaceae</taxon>
        <taxon>Phyllosticta</taxon>
    </lineage>
</organism>
<proteinExistence type="predicted"/>
<gene>
    <name evidence="3" type="ORF">J3D65DRAFT_664744</name>
</gene>
<evidence type="ECO:0000313" key="3">
    <source>
        <dbReference type="EMBL" id="KAK7542354.1"/>
    </source>
</evidence>
<feature type="compositionally biased region" description="Low complexity" evidence="1">
    <location>
        <begin position="9"/>
        <end position="20"/>
    </location>
</feature>
<keyword evidence="4" id="KW-1185">Reference proteome</keyword>
<protein>
    <recommendedName>
        <fullName evidence="2">F-box domain-containing protein</fullName>
    </recommendedName>
</protein>
<dbReference type="GeneID" id="92035673"/>
<dbReference type="Pfam" id="PF00646">
    <property type="entry name" value="F-box"/>
    <property type="match status" value="1"/>
</dbReference>
<evidence type="ECO:0000259" key="2">
    <source>
        <dbReference type="Pfam" id="PF00646"/>
    </source>
</evidence>
<reference evidence="3 4" key="1">
    <citation type="submission" date="2024-04" db="EMBL/GenBank/DDBJ databases">
        <title>Phyllosticta paracitricarpa is synonymous to the EU quarantine fungus P. citricarpa based on phylogenomic analyses.</title>
        <authorList>
            <consortium name="Lawrence Berkeley National Laboratory"/>
            <person name="Van ingen-buijs V.A."/>
            <person name="Van westerhoven A.C."/>
            <person name="Haridas S."/>
            <person name="Skiadas P."/>
            <person name="Martin F."/>
            <person name="Groenewald J.Z."/>
            <person name="Crous P.W."/>
            <person name="Seidl M.F."/>
        </authorList>
    </citation>
    <scope>NUCLEOTIDE SEQUENCE [LARGE SCALE GENOMIC DNA]</scope>
    <source>
        <strain evidence="3 4">CPC 17464</strain>
    </source>
</reference>